<dbReference type="Proteomes" id="UP000095280">
    <property type="component" value="Unplaced"/>
</dbReference>
<dbReference type="PANTHER" id="PTHR23349">
    <property type="entry name" value="BASIC HELIX-LOOP-HELIX TRANSCRIPTION FACTOR, TWIST"/>
    <property type="match status" value="1"/>
</dbReference>
<dbReference type="Gene3D" id="4.10.280.10">
    <property type="entry name" value="Helix-loop-helix DNA-binding domain"/>
    <property type="match status" value="1"/>
</dbReference>
<dbReference type="WBParaSite" id="maker-uti_cns_0014197-snap-gene-0.2-mRNA-1">
    <property type="protein sequence ID" value="maker-uti_cns_0014197-snap-gene-0.2-mRNA-1"/>
    <property type="gene ID" value="maker-uti_cns_0014197-snap-gene-0.2"/>
</dbReference>
<dbReference type="GO" id="GO:0046983">
    <property type="term" value="F:protein dimerization activity"/>
    <property type="evidence" value="ECO:0007669"/>
    <property type="project" value="InterPro"/>
</dbReference>
<proteinExistence type="predicted"/>
<accession>A0A1I8IN09</accession>
<dbReference type="SMART" id="SM00353">
    <property type="entry name" value="HLH"/>
    <property type="match status" value="1"/>
</dbReference>
<organism evidence="2 3">
    <name type="scientific">Macrostomum lignano</name>
    <dbReference type="NCBI Taxonomy" id="282301"/>
    <lineage>
        <taxon>Eukaryota</taxon>
        <taxon>Metazoa</taxon>
        <taxon>Spiralia</taxon>
        <taxon>Lophotrochozoa</taxon>
        <taxon>Platyhelminthes</taxon>
        <taxon>Rhabditophora</taxon>
        <taxon>Macrostomorpha</taxon>
        <taxon>Macrostomida</taxon>
        <taxon>Macrostomidae</taxon>
        <taxon>Macrostomum</taxon>
    </lineage>
</organism>
<protein>
    <submittedName>
        <fullName evidence="3">BHLH domain-containing protein</fullName>
    </submittedName>
</protein>
<feature type="domain" description="BHLH" evidence="1">
    <location>
        <begin position="1"/>
        <end position="40"/>
    </location>
</feature>
<dbReference type="InterPro" id="IPR011598">
    <property type="entry name" value="bHLH_dom"/>
</dbReference>
<reference evidence="3" key="1">
    <citation type="submission" date="2016-11" db="UniProtKB">
        <authorList>
            <consortium name="WormBaseParasite"/>
        </authorList>
    </citation>
    <scope>IDENTIFICATION</scope>
</reference>
<sequence>MFSINSAFEELRSHIPTFPYERRLSKIDTLRLAIGYIAFLRDVLDSEFSSPDEFIRHALAPSQQCRNYRQAEWFTSDLLARLGWLRCRNLGCCPDFADIATLTKIAYGPGLDMGATRGDCRKSTPSDWPSATSPSSAMCWTLSSLAQTNSSDTPLHPASQQCRNYRQAEWFTSDLLARLGWLRCRNLGCCPDFADIATLTKIA</sequence>
<evidence type="ECO:0000259" key="1">
    <source>
        <dbReference type="PROSITE" id="PS50888"/>
    </source>
</evidence>
<dbReference type="GO" id="GO:0000981">
    <property type="term" value="F:DNA-binding transcription factor activity, RNA polymerase II-specific"/>
    <property type="evidence" value="ECO:0007669"/>
    <property type="project" value="TreeGrafter"/>
</dbReference>
<dbReference type="InterPro" id="IPR050283">
    <property type="entry name" value="E-box_TF_Regulators"/>
</dbReference>
<dbReference type="GO" id="GO:0000977">
    <property type="term" value="F:RNA polymerase II transcription regulatory region sequence-specific DNA binding"/>
    <property type="evidence" value="ECO:0007669"/>
    <property type="project" value="TreeGrafter"/>
</dbReference>
<evidence type="ECO:0000313" key="2">
    <source>
        <dbReference type="Proteomes" id="UP000095280"/>
    </source>
</evidence>
<dbReference type="InterPro" id="IPR036638">
    <property type="entry name" value="HLH_DNA-bd_sf"/>
</dbReference>
<dbReference type="PROSITE" id="PS50888">
    <property type="entry name" value="BHLH"/>
    <property type="match status" value="1"/>
</dbReference>
<keyword evidence="2" id="KW-1185">Reference proteome</keyword>
<evidence type="ECO:0000313" key="3">
    <source>
        <dbReference type="WBParaSite" id="maker-uti_cns_0014197-snap-gene-0.2-mRNA-1"/>
    </source>
</evidence>
<name>A0A1I8IN09_9PLAT</name>
<dbReference type="Pfam" id="PF00010">
    <property type="entry name" value="HLH"/>
    <property type="match status" value="1"/>
</dbReference>
<dbReference type="PANTHER" id="PTHR23349:SF68">
    <property type="entry name" value="FI14601P"/>
    <property type="match status" value="1"/>
</dbReference>
<dbReference type="GO" id="GO:0032502">
    <property type="term" value="P:developmental process"/>
    <property type="evidence" value="ECO:0007669"/>
    <property type="project" value="TreeGrafter"/>
</dbReference>
<dbReference type="SUPFAM" id="SSF47459">
    <property type="entry name" value="HLH, helix-loop-helix DNA-binding domain"/>
    <property type="match status" value="1"/>
</dbReference>
<dbReference type="AlphaFoldDB" id="A0A1I8IN09"/>